<keyword evidence="2 5" id="KW-0808">Transferase</keyword>
<dbReference type="InterPro" id="IPR001451">
    <property type="entry name" value="Hexapep"/>
</dbReference>
<organism evidence="5 6">
    <name type="scientific">Flavobacterium rhizosphaerae</name>
    <dbReference type="NCBI Taxonomy" id="3163298"/>
    <lineage>
        <taxon>Bacteria</taxon>
        <taxon>Pseudomonadati</taxon>
        <taxon>Bacteroidota</taxon>
        <taxon>Flavobacteriia</taxon>
        <taxon>Flavobacteriales</taxon>
        <taxon>Flavobacteriaceae</taxon>
        <taxon>Flavobacterium</taxon>
    </lineage>
</organism>
<dbReference type="Gene3D" id="2.160.10.10">
    <property type="entry name" value="Hexapeptide repeat proteins"/>
    <property type="match status" value="1"/>
</dbReference>
<dbReference type="EC" id="2.3.1.-" evidence="5"/>
<accession>A0ABW8YYQ2</accession>
<dbReference type="Pfam" id="PF00132">
    <property type="entry name" value="Hexapep"/>
    <property type="match status" value="1"/>
</dbReference>
<dbReference type="InterPro" id="IPR051159">
    <property type="entry name" value="Hexapeptide_acetyltransf"/>
</dbReference>
<evidence type="ECO:0000256" key="1">
    <source>
        <dbReference type="ARBA" id="ARBA00007274"/>
    </source>
</evidence>
<keyword evidence="6" id="KW-1185">Reference proteome</keyword>
<dbReference type="GO" id="GO:0016746">
    <property type="term" value="F:acyltransferase activity"/>
    <property type="evidence" value="ECO:0007669"/>
    <property type="project" value="UniProtKB-KW"/>
</dbReference>
<evidence type="ECO:0000313" key="6">
    <source>
        <dbReference type="Proteomes" id="UP001629156"/>
    </source>
</evidence>
<sequence length="185" mass="20638">MKQKLKRYIKFLLGMDNSDYIERLKNKGLRVGKNFHIQQGCIIDESHSYHIVIGDDVSLAPNVHILAHDASTWWFLEYTKIKNTTIGSKVFIGAGSIIMPGVTIGNEVIIGAGSVVTKNIEDGCVYAGNPAKFIMHTQDYIAREREQMHNGNTFGEEFSEANNASLQNKEILKQAAAKYGTAYLK</sequence>
<dbReference type="PROSITE" id="PS00101">
    <property type="entry name" value="HEXAPEP_TRANSFERASES"/>
    <property type="match status" value="1"/>
</dbReference>
<evidence type="ECO:0000256" key="3">
    <source>
        <dbReference type="ARBA" id="ARBA00022737"/>
    </source>
</evidence>
<dbReference type="PANTHER" id="PTHR23416">
    <property type="entry name" value="SIALIC ACID SYNTHASE-RELATED"/>
    <property type="match status" value="1"/>
</dbReference>
<proteinExistence type="inferred from homology"/>
<dbReference type="InterPro" id="IPR018357">
    <property type="entry name" value="Hexapep_transf_CS"/>
</dbReference>
<dbReference type="Proteomes" id="UP001629156">
    <property type="component" value="Unassembled WGS sequence"/>
</dbReference>
<comment type="similarity">
    <text evidence="1">Belongs to the transferase hexapeptide repeat family.</text>
</comment>
<reference evidence="5 6" key="1">
    <citation type="submission" date="2024-06" db="EMBL/GenBank/DDBJ databases">
        <authorList>
            <person name="Kaempfer P."/>
            <person name="Viver T."/>
        </authorList>
    </citation>
    <scope>NUCLEOTIDE SEQUENCE [LARGE SCALE GENOMIC DNA]</scope>
    <source>
        <strain evidence="5 6">ST-119</strain>
    </source>
</reference>
<evidence type="ECO:0000313" key="5">
    <source>
        <dbReference type="EMBL" id="MFL9845436.1"/>
    </source>
</evidence>
<comment type="caution">
    <text evidence="5">The sequence shown here is derived from an EMBL/GenBank/DDBJ whole genome shotgun (WGS) entry which is preliminary data.</text>
</comment>
<keyword evidence="3" id="KW-0677">Repeat</keyword>
<dbReference type="EMBL" id="JBELPZ010000016">
    <property type="protein sequence ID" value="MFL9845436.1"/>
    <property type="molecule type" value="Genomic_DNA"/>
</dbReference>
<dbReference type="PANTHER" id="PTHR23416:SF23">
    <property type="entry name" value="ACETYLTRANSFERASE C18B11.09C-RELATED"/>
    <property type="match status" value="1"/>
</dbReference>
<dbReference type="InterPro" id="IPR011004">
    <property type="entry name" value="Trimer_LpxA-like_sf"/>
</dbReference>
<protein>
    <submittedName>
        <fullName evidence="5">Acyltransferase</fullName>
        <ecNumber evidence="5">2.3.1.-</ecNumber>
    </submittedName>
</protein>
<evidence type="ECO:0000256" key="4">
    <source>
        <dbReference type="ARBA" id="ARBA00023315"/>
    </source>
</evidence>
<dbReference type="RefSeq" id="WP_408085715.1">
    <property type="nucleotide sequence ID" value="NZ_JBELPZ010000016.1"/>
</dbReference>
<keyword evidence="4 5" id="KW-0012">Acyltransferase</keyword>
<evidence type="ECO:0000256" key="2">
    <source>
        <dbReference type="ARBA" id="ARBA00022679"/>
    </source>
</evidence>
<gene>
    <name evidence="5" type="ORF">ABS766_13490</name>
</gene>
<dbReference type="SUPFAM" id="SSF51161">
    <property type="entry name" value="Trimeric LpxA-like enzymes"/>
    <property type="match status" value="1"/>
</dbReference>
<name>A0ABW8YYQ2_9FLAO</name>
<dbReference type="CDD" id="cd04647">
    <property type="entry name" value="LbH_MAT_like"/>
    <property type="match status" value="1"/>
</dbReference>